<dbReference type="AlphaFoldDB" id="A0AAV9P0F8"/>
<evidence type="ECO:0000313" key="3">
    <source>
        <dbReference type="Proteomes" id="UP001337655"/>
    </source>
</evidence>
<evidence type="ECO:0000256" key="1">
    <source>
        <dbReference type="SAM" id="MobiDB-lite"/>
    </source>
</evidence>
<dbReference type="RefSeq" id="XP_064654745.1">
    <property type="nucleotide sequence ID" value="XM_064806929.1"/>
</dbReference>
<proteinExistence type="predicted"/>
<gene>
    <name evidence="2" type="ORF">LTR77_009703</name>
</gene>
<feature type="region of interest" description="Disordered" evidence="1">
    <location>
        <begin position="48"/>
        <end position="89"/>
    </location>
</feature>
<keyword evidence="3" id="KW-1185">Reference proteome</keyword>
<name>A0AAV9P0F8_9PEZI</name>
<evidence type="ECO:0000313" key="2">
    <source>
        <dbReference type="EMBL" id="KAK5164497.1"/>
    </source>
</evidence>
<accession>A0AAV9P0F8</accession>
<protein>
    <submittedName>
        <fullName evidence="2">Uncharacterized protein</fullName>
    </submittedName>
</protein>
<comment type="caution">
    <text evidence="2">The sequence shown here is derived from an EMBL/GenBank/DDBJ whole genome shotgun (WGS) entry which is preliminary data.</text>
</comment>
<dbReference type="GeneID" id="89931033"/>
<organism evidence="2 3">
    <name type="scientific">Saxophila tyrrhenica</name>
    <dbReference type="NCBI Taxonomy" id="1690608"/>
    <lineage>
        <taxon>Eukaryota</taxon>
        <taxon>Fungi</taxon>
        <taxon>Dikarya</taxon>
        <taxon>Ascomycota</taxon>
        <taxon>Pezizomycotina</taxon>
        <taxon>Dothideomycetes</taxon>
        <taxon>Dothideomycetidae</taxon>
        <taxon>Mycosphaerellales</taxon>
        <taxon>Extremaceae</taxon>
        <taxon>Saxophila</taxon>
    </lineage>
</organism>
<dbReference type="EMBL" id="JAVRRT010000019">
    <property type="protein sequence ID" value="KAK5164497.1"/>
    <property type="molecule type" value="Genomic_DNA"/>
</dbReference>
<sequence>MSSAEAQLVYQRGSDFAEPIEAAETFSRQFDLSQPDKAMDAYQKIMHQHTKQQFEMANASERRRSKNGSMGGVSLSSETSNGSVSSTSS</sequence>
<dbReference type="Proteomes" id="UP001337655">
    <property type="component" value="Unassembled WGS sequence"/>
</dbReference>
<reference evidence="2 3" key="1">
    <citation type="submission" date="2023-08" db="EMBL/GenBank/DDBJ databases">
        <title>Black Yeasts Isolated from many extreme environments.</title>
        <authorList>
            <person name="Coleine C."/>
            <person name="Stajich J.E."/>
            <person name="Selbmann L."/>
        </authorList>
    </citation>
    <scope>NUCLEOTIDE SEQUENCE [LARGE SCALE GENOMIC DNA]</scope>
    <source>
        <strain evidence="2 3">CCFEE 5935</strain>
    </source>
</reference>
<feature type="compositionally biased region" description="Low complexity" evidence="1">
    <location>
        <begin position="72"/>
        <end position="89"/>
    </location>
</feature>